<dbReference type="SUPFAM" id="SSF56672">
    <property type="entry name" value="DNA/RNA polymerases"/>
    <property type="match status" value="1"/>
</dbReference>
<feature type="transmembrane region" description="Helical" evidence="7">
    <location>
        <begin position="1153"/>
        <end position="1181"/>
    </location>
</feature>
<keyword evidence="4 7" id="KW-0472">Membrane</keyword>
<dbReference type="PROSITE" id="PS00237">
    <property type="entry name" value="G_PROTEIN_RECEP_F1_1"/>
    <property type="match status" value="1"/>
</dbReference>
<keyword evidence="2 5" id="KW-0812">Transmembrane</keyword>
<feature type="transmembrane region" description="Helical" evidence="7">
    <location>
        <begin position="1241"/>
        <end position="1261"/>
    </location>
</feature>
<dbReference type="EMBL" id="LSMT01000011">
    <property type="protein sequence ID" value="PFX33483.1"/>
    <property type="molecule type" value="Genomic_DNA"/>
</dbReference>
<evidence type="ECO:0000259" key="8">
    <source>
        <dbReference type="PROSITE" id="PS50262"/>
    </source>
</evidence>
<dbReference type="OrthoDB" id="5952753at2759"/>
<accession>A0A2B4SWL8</accession>
<dbReference type="SUPFAM" id="SSF81321">
    <property type="entry name" value="Family A G protein-coupled receptor-like"/>
    <property type="match status" value="1"/>
</dbReference>
<feature type="domain" description="G-protein coupled receptors family 1 profile" evidence="8">
    <location>
        <begin position="1002"/>
        <end position="1258"/>
    </location>
</feature>
<feature type="region of interest" description="Disordered" evidence="6">
    <location>
        <begin position="250"/>
        <end position="269"/>
    </location>
</feature>
<dbReference type="Pfam" id="PF00078">
    <property type="entry name" value="RVT_1"/>
    <property type="match status" value="1"/>
</dbReference>
<feature type="region of interest" description="Disordered" evidence="6">
    <location>
        <begin position="370"/>
        <end position="398"/>
    </location>
</feature>
<dbReference type="PANTHER" id="PTHR35450:SF2">
    <property type="entry name" value="REVERSE TRANSCRIPTASE DOMAIN-CONTAINING PROTEIN"/>
    <property type="match status" value="1"/>
</dbReference>
<dbReference type="CDD" id="cd00637">
    <property type="entry name" value="7tm_classA_rhodopsin-like"/>
    <property type="match status" value="1"/>
</dbReference>
<dbReference type="InterPro" id="IPR000477">
    <property type="entry name" value="RT_dom"/>
</dbReference>
<reference evidence="11" key="1">
    <citation type="journal article" date="2017" name="bioRxiv">
        <title>Comparative analysis of the genomes of Stylophora pistillata and Acropora digitifera provides evidence for extensive differences between species of corals.</title>
        <authorList>
            <person name="Voolstra C.R."/>
            <person name="Li Y."/>
            <person name="Liew Y.J."/>
            <person name="Baumgarten S."/>
            <person name="Zoccola D."/>
            <person name="Flot J.-F."/>
            <person name="Tambutte S."/>
            <person name="Allemand D."/>
            <person name="Aranda M."/>
        </authorList>
    </citation>
    <scope>NUCLEOTIDE SEQUENCE [LARGE SCALE GENOMIC DNA]</scope>
</reference>
<keyword evidence="11" id="KW-1185">Reference proteome</keyword>
<evidence type="ECO:0000256" key="6">
    <source>
        <dbReference type="SAM" id="MobiDB-lite"/>
    </source>
</evidence>
<feature type="compositionally biased region" description="Polar residues" evidence="6">
    <location>
        <begin position="121"/>
        <end position="154"/>
    </location>
</feature>
<dbReference type="CDD" id="cd01650">
    <property type="entry name" value="RT_nLTR_like"/>
    <property type="match status" value="1"/>
</dbReference>
<evidence type="ECO:0000313" key="11">
    <source>
        <dbReference type="Proteomes" id="UP000225706"/>
    </source>
</evidence>
<evidence type="ECO:0000256" key="1">
    <source>
        <dbReference type="ARBA" id="ARBA00004370"/>
    </source>
</evidence>
<dbReference type="Proteomes" id="UP000225706">
    <property type="component" value="Unassembled WGS sequence"/>
</dbReference>
<dbReference type="InterPro" id="IPR043502">
    <property type="entry name" value="DNA/RNA_pol_sf"/>
</dbReference>
<evidence type="ECO:0000313" key="10">
    <source>
        <dbReference type="EMBL" id="PFX33483.1"/>
    </source>
</evidence>
<evidence type="ECO:0000256" key="5">
    <source>
        <dbReference type="RuleBase" id="RU000688"/>
    </source>
</evidence>
<keyword evidence="5 10" id="KW-0675">Receptor</keyword>
<evidence type="ECO:0000256" key="4">
    <source>
        <dbReference type="ARBA" id="ARBA00023136"/>
    </source>
</evidence>
<evidence type="ECO:0000256" key="7">
    <source>
        <dbReference type="SAM" id="Phobius"/>
    </source>
</evidence>
<dbReference type="Gene3D" id="3.30.70.270">
    <property type="match status" value="1"/>
</dbReference>
<dbReference type="InterPro" id="IPR017452">
    <property type="entry name" value="GPCR_Rhodpsn_7TM"/>
</dbReference>
<keyword evidence="5" id="KW-0297">G-protein coupled receptor</keyword>
<protein>
    <submittedName>
        <fullName evidence="10">Pyroglutamylated RFamide peptide receptor</fullName>
    </submittedName>
</protein>
<dbReference type="InterPro" id="IPR000276">
    <property type="entry name" value="GPCR_Rhodpsn"/>
</dbReference>
<evidence type="ECO:0000256" key="3">
    <source>
        <dbReference type="ARBA" id="ARBA00022989"/>
    </source>
</evidence>
<dbReference type="PRINTS" id="PR00237">
    <property type="entry name" value="GPCRRHODOPSN"/>
</dbReference>
<gene>
    <name evidence="10" type="primary">QRFPR</name>
    <name evidence="10" type="ORF">AWC38_SpisGene1610</name>
</gene>
<feature type="compositionally biased region" description="Basic and acidic residues" evidence="6">
    <location>
        <begin position="256"/>
        <end position="269"/>
    </location>
</feature>
<dbReference type="PANTHER" id="PTHR35450">
    <property type="entry name" value="REVERSE TRANSCRIPTASE DOMAIN-CONTAINING PROTEIN"/>
    <property type="match status" value="1"/>
</dbReference>
<keyword evidence="5" id="KW-0807">Transducer</keyword>
<feature type="transmembrane region" description="Helical" evidence="7">
    <location>
        <begin position="1202"/>
        <end position="1221"/>
    </location>
</feature>
<dbReference type="GO" id="GO:0016020">
    <property type="term" value="C:membrane"/>
    <property type="evidence" value="ECO:0007669"/>
    <property type="project" value="UniProtKB-SubCell"/>
</dbReference>
<proteinExistence type="inferred from homology"/>
<organism evidence="10 11">
    <name type="scientific">Stylophora pistillata</name>
    <name type="common">Smooth cauliflower coral</name>
    <dbReference type="NCBI Taxonomy" id="50429"/>
    <lineage>
        <taxon>Eukaryota</taxon>
        <taxon>Metazoa</taxon>
        <taxon>Cnidaria</taxon>
        <taxon>Anthozoa</taxon>
        <taxon>Hexacorallia</taxon>
        <taxon>Scleractinia</taxon>
        <taxon>Astrocoeniina</taxon>
        <taxon>Pocilloporidae</taxon>
        <taxon>Stylophora</taxon>
    </lineage>
</organism>
<dbReference type="Gene3D" id="1.20.1070.10">
    <property type="entry name" value="Rhodopsin 7-helix transmembrane proteins"/>
    <property type="match status" value="1"/>
</dbReference>
<evidence type="ECO:0000259" key="9">
    <source>
        <dbReference type="PROSITE" id="PS50878"/>
    </source>
</evidence>
<keyword evidence="3 7" id="KW-1133">Transmembrane helix</keyword>
<evidence type="ECO:0000256" key="2">
    <source>
        <dbReference type="ARBA" id="ARBA00022692"/>
    </source>
</evidence>
<feature type="region of interest" description="Disordered" evidence="6">
    <location>
        <begin position="119"/>
        <end position="154"/>
    </location>
</feature>
<feature type="transmembrane region" description="Helical" evidence="7">
    <location>
        <begin position="1060"/>
        <end position="1090"/>
    </location>
</feature>
<dbReference type="GO" id="GO:0004930">
    <property type="term" value="F:G protein-coupled receptor activity"/>
    <property type="evidence" value="ECO:0007669"/>
    <property type="project" value="UniProtKB-KW"/>
</dbReference>
<comment type="caution">
    <text evidence="10">The sequence shown here is derived from an EMBL/GenBank/DDBJ whole genome shotgun (WGS) entry which is preliminary data.</text>
</comment>
<comment type="similarity">
    <text evidence="5">Belongs to the G-protein coupled receptor 1 family.</text>
</comment>
<sequence>MLTDDNMEDNLQHPPRKHRLKWTDEMNSTLLDCKRKAQQMVKSNAPEVMDGNRKKGYMEVMKELWDQQGYEHLAIPRNNLRNQAARLEKLLGNAMNNIMDKVGQRQRSVIERNFAEKNESIDNISNDQNANKPEQGNNLHIDQDTTPLGPTQRQLSDEARALIEKSSQMFDLVHIDPSNYENREIDTRTKEKPTKKDIENINIAVNEIINQHNVSPTEDPFIYLWMVNCALYSTTAAFLLLKRWKRSTVQSAPRKQNSEGKKKEFQGKARDLRKKISIAKAELERLRENRKLTKQRKRNRSTLLEECKVISSDELVNYIEKKKSQLRKLKAKYLREKKQHEARSLNNQFKQDAGQVYAKFTEMMDDRQDRPTYQRVGKKINPDSNTNTRISKKRADSGRACGRRKDLIPLDKHLNNYDLMEGEQRGAKSGCSGTTDNLMIGRMVTRDCHRGKRNLSMAWVDVRKAYDSVDHNWLIEMMEVHRVPAWIGKVIKHLSASWNTKIVATTKQGTVTSTTIRFHKGLPQGDALCPRLFRLCLNPVAWLLNATEGYRLSKPLSARITLLLYVDDLKVFAASETKLNQVLRSTCTAMQDMGLHWNPKKCSAIHVRRGKQVQDANDVKLNETSVVKNLESGSNYKFLGIKESVMQDEKQALKEAAKVYFRRLSVIWTSPLSDFNRVLARNQFALPALTYPMWTQHWPLAELRDIDRQTRKIICENGGRHPLSSIAVLYLPREKGGRGLRAIEQEYKLIKIKAAVKLYESLDPKMKSVQQFEECAIVKGFSSLITDSKKFAQELDITLNLNTTEPSCSPTEEPEIATKDMHTKKHIKKVVNEKLVKKVEDQQWQGSLLKARWQDDQLSLENCFAWLNKWQCAPTHCIAGIMELYEQLTPTKVYMAYKTGTTDKNDVKCRMCGEGCSAPAQRKYLSRHDVALKVLFDELLCDEGVIDEIPSWNSPDKPKSVYESENVKAYWDVPIYADQQEFVTTRSNIEDLQVILPCVFPENVVQISFCSHHFRDTYSFKWTPINVLIFNLAVADALFATLISPKLIVGANLRHPEGWIGSILCTFLTGGGFAWVSAACSIYTLVVIAVERFYAVFDPRGKKWKLTNHKLKAMITLSWLVGVTINIPTFSHLKVANGVCLEMWPDDWKIRAYTLYLTTQVCVTLSVMVILYSRVIFALWFKRNGTNAVTSQQKGIMRIRKRVTMMAVVVSIIFGVCHGSIQTLYTLQLFTSYQMSYEVYAVSNLMVLFNSAVNPFVYALVNHNFRGKVKAIFRCSKAKVDVTSGLRGTMLSTQASSQHS</sequence>
<feature type="domain" description="Reverse transcriptase" evidence="9">
    <location>
        <begin position="253"/>
        <end position="643"/>
    </location>
</feature>
<dbReference type="InterPro" id="IPR043128">
    <property type="entry name" value="Rev_trsase/Diguanyl_cyclase"/>
</dbReference>
<dbReference type="PROSITE" id="PS50878">
    <property type="entry name" value="RT_POL"/>
    <property type="match status" value="1"/>
</dbReference>
<name>A0A2B4SWL8_STYPI</name>
<dbReference type="Pfam" id="PF00001">
    <property type="entry name" value="7tm_1"/>
    <property type="match status" value="1"/>
</dbReference>
<dbReference type="PROSITE" id="PS50262">
    <property type="entry name" value="G_PROTEIN_RECEP_F1_2"/>
    <property type="match status" value="1"/>
</dbReference>
<feature type="transmembrane region" description="Helical" evidence="7">
    <location>
        <begin position="1111"/>
        <end position="1133"/>
    </location>
</feature>
<comment type="subcellular location">
    <subcellularLocation>
        <location evidence="1">Membrane</location>
    </subcellularLocation>
</comment>